<comment type="subcellular location">
    <subcellularLocation>
        <location evidence="1">Cytoplasm</location>
    </subcellularLocation>
</comment>
<dbReference type="PANTHER" id="PTHR14791">
    <property type="entry name" value="BOMB/KIRA PROTEINS"/>
    <property type="match status" value="1"/>
</dbReference>
<organism evidence="6 7">
    <name type="scientific">Vespula squamosa</name>
    <name type="common">Southern yellow jacket</name>
    <name type="synonym">Wasp</name>
    <dbReference type="NCBI Taxonomy" id="30214"/>
    <lineage>
        <taxon>Eukaryota</taxon>
        <taxon>Metazoa</taxon>
        <taxon>Ecdysozoa</taxon>
        <taxon>Arthropoda</taxon>
        <taxon>Hexapoda</taxon>
        <taxon>Insecta</taxon>
        <taxon>Pterygota</taxon>
        <taxon>Neoptera</taxon>
        <taxon>Endopterygota</taxon>
        <taxon>Hymenoptera</taxon>
        <taxon>Apocrita</taxon>
        <taxon>Aculeata</taxon>
        <taxon>Vespoidea</taxon>
        <taxon>Vespidae</taxon>
        <taxon>Vespinae</taxon>
        <taxon>Vespula</taxon>
    </lineage>
</organism>
<comment type="caution">
    <text evidence="6">The sequence shown here is derived from an EMBL/GenBank/DDBJ whole genome shotgun (WGS) entry which is preliminary data.</text>
</comment>
<dbReference type="Gene3D" id="2.20.70.10">
    <property type="match status" value="1"/>
</dbReference>
<dbReference type="AlphaFoldDB" id="A0ABD2BMX3"/>
<dbReference type="PANTHER" id="PTHR14791:SF29">
    <property type="entry name" value="PROTEIN KIBRA"/>
    <property type="match status" value="1"/>
</dbReference>
<keyword evidence="3" id="KW-0597">Phosphoprotein</keyword>
<dbReference type="InterPro" id="IPR001202">
    <property type="entry name" value="WW_dom"/>
</dbReference>
<evidence type="ECO:0000256" key="3">
    <source>
        <dbReference type="ARBA" id="ARBA00022553"/>
    </source>
</evidence>
<dbReference type="SMART" id="SM00456">
    <property type="entry name" value="WW"/>
    <property type="match status" value="1"/>
</dbReference>
<feature type="domain" description="WW" evidence="5">
    <location>
        <begin position="78"/>
        <end position="111"/>
    </location>
</feature>
<dbReference type="Proteomes" id="UP001607302">
    <property type="component" value="Unassembled WGS sequence"/>
</dbReference>
<dbReference type="SUPFAM" id="SSF51045">
    <property type="entry name" value="WW domain"/>
    <property type="match status" value="1"/>
</dbReference>
<evidence type="ECO:0000256" key="2">
    <source>
        <dbReference type="ARBA" id="ARBA00022490"/>
    </source>
</evidence>
<sequence>MSRKICEETNETTEEEGTPKACMTKPTWNFSAKEIKRNIRGTSFPMTLTLTHVVKVVLLTYELNRFTKPQTFADCIGNELPLGWEEAYDKHVGAYYINHVNQTTQLEDPRQEWRAIQEAMLREYLQTAQDVLEEKKENEKNTKHRARSGCADNAFMDLPLDLDADEPYAA</sequence>
<dbReference type="GO" id="GO:0005737">
    <property type="term" value="C:cytoplasm"/>
    <property type="evidence" value="ECO:0007669"/>
    <property type="project" value="UniProtKB-SubCell"/>
</dbReference>
<evidence type="ECO:0000313" key="7">
    <source>
        <dbReference type="Proteomes" id="UP001607302"/>
    </source>
</evidence>
<accession>A0ABD2BMX3</accession>
<dbReference type="CDD" id="cd00201">
    <property type="entry name" value="WW"/>
    <property type="match status" value="1"/>
</dbReference>
<gene>
    <name evidence="6" type="ORF">V1478_003821</name>
</gene>
<evidence type="ECO:0000256" key="4">
    <source>
        <dbReference type="SAM" id="MobiDB-lite"/>
    </source>
</evidence>
<dbReference type="PROSITE" id="PS50020">
    <property type="entry name" value="WW_DOMAIN_2"/>
    <property type="match status" value="1"/>
</dbReference>
<dbReference type="InterPro" id="IPR051105">
    <property type="entry name" value="WWC/KIBRA_Hippo_Reg"/>
</dbReference>
<name>A0ABD2BMX3_VESSQ</name>
<reference evidence="6 7" key="1">
    <citation type="journal article" date="2024" name="Ann. Entomol. Soc. Am.">
        <title>Genomic analyses of the southern and eastern yellowjacket wasps (Hymenoptera: Vespidae) reveal evolutionary signatures of social life.</title>
        <authorList>
            <person name="Catto M.A."/>
            <person name="Caine P.B."/>
            <person name="Orr S.E."/>
            <person name="Hunt B.G."/>
            <person name="Goodisman M.A.D."/>
        </authorList>
    </citation>
    <scope>NUCLEOTIDE SEQUENCE [LARGE SCALE GENOMIC DNA]</scope>
    <source>
        <strain evidence="6">233</strain>
        <tissue evidence="6">Head and thorax</tissue>
    </source>
</reference>
<protein>
    <submittedName>
        <fullName evidence="6">Protein kibra isoform X2</fullName>
    </submittedName>
</protein>
<feature type="region of interest" description="Disordered" evidence="4">
    <location>
        <begin position="1"/>
        <end position="20"/>
    </location>
</feature>
<dbReference type="InterPro" id="IPR036020">
    <property type="entry name" value="WW_dom_sf"/>
</dbReference>
<keyword evidence="7" id="KW-1185">Reference proteome</keyword>
<evidence type="ECO:0000313" key="6">
    <source>
        <dbReference type="EMBL" id="KAL2734123.1"/>
    </source>
</evidence>
<evidence type="ECO:0000256" key="1">
    <source>
        <dbReference type="ARBA" id="ARBA00004496"/>
    </source>
</evidence>
<dbReference type="Pfam" id="PF00397">
    <property type="entry name" value="WW"/>
    <property type="match status" value="1"/>
</dbReference>
<evidence type="ECO:0000259" key="5">
    <source>
        <dbReference type="PROSITE" id="PS50020"/>
    </source>
</evidence>
<dbReference type="EMBL" id="JAUDFV010000074">
    <property type="protein sequence ID" value="KAL2734123.1"/>
    <property type="molecule type" value="Genomic_DNA"/>
</dbReference>
<proteinExistence type="predicted"/>
<keyword evidence="2" id="KW-0963">Cytoplasm</keyword>